<name>A0A7C9F4C1_9BACT</name>
<protein>
    <recommendedName>
        <fullName evidence="3">Lipoprotein</fullName>
    </recommendedName>
</protein>
<dbReference type="AlphaFoldDB" id="A0A7C9F4C1"/>
<dbReference type="Proteomes" id="UP000479293">
    <property type="component" value="Unassembled WGS sequence"/>
</dbReference>
<proteinExistence type="predicted"/>
<evidence type="ECO:0000313" key="1">
    <source>
        <dbReference type="EMBL" id="MPR31926.1"/>
    </source>
</evidence>
<organism evidence="1 2">
    <name type="scientific">Salmonirosea aquatica</name>
    <dbReference type="NCBI Taxonomy" id="2654236"/>
    <lineage>
        <taxon>Bacteria</taxon>
        <taxon>Pseudomonadati</taxon>
        <taxon>Bacteroidota</taxon>
        <taxon>Cytophagia</taxon>
        <taxon>Cytophagales</taxon>
        <taxon>Spirosomataceae</taxon>
        <taxon>Salmonirosea</taxon>
    </lineage>
</organism>
<keyword evidence="2" id="KW-1185">Reference proteome</keyword>
<comment type="caution">
    <text evidence="1">The sequence shown here is derived from an EMBL/GenBank/DDBJ whole genome shotgun (WGS) entry which is preliminary data.</text>
</comment>
<evidence type="ECO:0000313" key="2">
    <source>
        <dbReference type="Proteomes" id="UP000479293"/>
    </source>
</evidence>
<sequence length="127" mass="15081">MRNIFKFIFVLTIVMLTSCGSDSIIIQDYYRIYPPDEYSDGYYIMCKLACADDPKIENIIIVKWNSKNIFIKQKDKNGKFTWYRIKAKSKTLTCCNNDILTGPFNEFQVNNLIKNERIKNLEMRSFY</sequence>
<dbReference type="EMBL" id="WHLY01000001">
    <property type="protein sequence ID" value="MPR31926.1"/>
    <property type="molecule type" value="Genomic_DNA"/>
</dbReference>
<evidence type="ECO:0008006" key="3">
    <source>
        <dbReference type="Google" id="ProtNLM"/>
    </source>
</evidence>
<reference evidence="1 2" key="1">
    <citation type="submission" date="2019-10" db="EMBL/GenBank/DDBJ databases">
        <title>Draft Genome Sequence of Cytophagaceae sp. SJW1-29.</title>
        <authorList>
            <person name="Choi A."/>
        </authorList>
    </citation>
    <scope>NUCLEOTIDE SEQUENCE [LARGE SCALE GENOMIC DNA]</scope>
    <source>
        <strain evidence="1 2">SJW1-29</strain>
    </source>
</reference>
<dbReference type="RefSeq" id="WP_152756024.1">
    <property type="nucleotide sequence ID" value="NZ_WHLY01000001.1"/>
</dbReference>
<accession>A0A7C9F4C1</accession>
<gene>
    <name evidence="1" type="ORF">GBK04_00820</name>
</gene>
<dbReference type="PROSITE" id="PS51257">
    <property type="entry name" value="PROKAR_LIPOPROTEIN"/>
    <property type="match status" value="1"/>
</dbReference>